<dbReference type="RefSeq" id="WP_048795782.1">
    <property type="nucleotide sequence ID" value="NZ_AP021873.1"/>
</dbReference>
<accession>A0A5C7CKQ6</accession>
<comment type="caution">
    <text evidence="2">The sequence shown here is derived from an EMBL/GenBank/DDBJ whole genome shotgun (WGS) entry which is preliminary data.</text>
</comment>
<protein>
    <submittedName>
        <fullName evidence="2">Glycosyltransferase</fullName>
    </submittedName>
</protein>
<dbReference type="Proteomes" id="UP000321126">
    <property type="component" value="Unassembled WGS sequence"/>
</dbReference>
<evidence type="ECO:0000313" key="3">
    <source>
        <dbReference type="Proteomes" id="UP000321126"/>
    </source>
</evidence>
<sequence length="543" mass="61209">MSSETLHWSIDSMVKRGTTVFSYGWIFSETKRIKQLALLQVDKSGLLSSINVDYGKSREDVGSYFSEFEQAAHSGYIVYGSFSAAVAQHGLKLLCTYEDGTTESIDVPESHYIHAGNENNETAIHKKVVLKQMLVLVKRALMLLKGGNISLLYNKIKRYKRHEPTTGLNVASDISKVLSQKEREKVIFFLDHDLGGGANHYRNRLIQDKISDGFSALVLAFNIRTLSYKLIVKSELVDKHYKIPDEGFVFELLNYLKVQEIVYNTGVSFVNPETIPSFLLDLKLKTNATLTTLAHDLFPICPSHFLINDKGKYCDIPDPQVCRSCLKNNTYGFTTLFESGDINEWRDQWGGLIIASDKFITFSQNTLDIYRRVYHQIQPEKTVVAPHVVSYLPRKAEVQQKERLRIGVVGQIGYHKGAEFVKELALEIKKTGCPVDIVIIGAIEASCPSDIVTQTGPYKQSELPDLLEDKGVNVILFPSIWPETFSYVVQEMVELGYPVACFNLGAPAERLKNYPNGLILSSMSAGNVLQELIKFHRKIYTIQ</sequence>
<keyword evidence="2" id="KW-0808">Transferase</keyword>
<proteinExistence type="predicted"/>
<evidence type="ECO:0000313" key="2">
    <source>
        <dbReference type="EMBL" id="TXE34662.1"/>
    </source>
</evidence>
<dbReference type="EMBL" id="VOUQ01000004">
    <property type="protein sequence ID" value="TXE34662.1"/>
    <property type="molecule type" value="Genomic_DNA"/>
</dbReference>
<evidence type="ECO:0000259" key="1">
    <source>
        <dbReference type="Pfam" id="PF00534"/>
    </source>
</evidence>
<gene>
    <name evidence="2" type="ORF">FOT62_09890</name>
</gene>
<dbReference type="Pfam" id="PF00534">
    <property type="entry name" value="Glycos_transf_1"/>
    <property type="match status" value="1"/>
</dbReference>
<organism evidence="2 3">
    <name type="scientific">Serratia marcescens</name>
    <dbReference type="NCBI Taxonomy" id="615"/>
    <lineage>
        <taxon>Bacteria</taxon>
        <taxon>Pseudomonadati</taxon>
        <taxon>Pseudomonadota</taxon>
        <taxon>Gammaproteobacteria</taxon>
        <taxon>Enterobacterales</taxon>
        <taxon>Yersiniaceae</taxon>
        <taxon>Serratia</taxon>
    </lineage>
</organism>
<reference evidence="2 3" key="1">
    <citation type="submission" date="2019-07" db="EMBL/GenBank/DDBJ databases">
        <title>Serratia strains were isolated from fresh produce.</title>
        <authorList>
            <person name="Cho G.-S."/>
            <person name="Stein M."/>
            <person name="Lee W."/>
            <person name="Suh S.H."/>
            <person name="Franz C.M.A.P."/>
        </authorList>
    </citation>
    <scope>NUCLEOTIDE SEQUENCE [LARGE SCALE GENOMIC DNA]</scope>
    <source>
        <strain evidence="2 3">S16</strain>
    </source>
</reference>
<dbReference type="SUPFAM" id="SSF53756">
    <property type="entry name" value="UDP-Glycosyltransferase/glycogen phosphorylase"/>
    <property type="match status" value="1"/>
</dbReference>
<feature type="domain" description="Glycosyl transferase family 1" evidence="1">
    <location>
        <begin position="396"/>
        <end position="530"/>
    </location>
</feature>
<dbReference type="InterPro" id="IPR001296">
    <property type="entry name" value="Glyco_trans_1"/>
</dbReference>
<dbReference type="GO" id="GO:0016757">
    <property type="term" value="F:glycosyltransferase activity"/>
    <property type="evidence" value="ECO:0007669"/>
    <property type="project" value="InterPro"/>
</dbReference>
<dbReference type="AlphaFoldDB" id="A0A5C7CKQ6"/>
<dbReference type="Gene3D" id="3.40.50.2000">
    <property type="entry name" value="Glycogen Phosphorylase B"/>
    <property type="match status" value="1"/>
</dbReference>
<name>A0A5C7CKQ6_SERMA</name>